<keyword evidence="2" id="KW-1185">Reference proteome</keyword>
<dbReference type="InterPro" id="IPR011009">
    <property type="entry name" value="Kinase-like_dom_sf"/>
</dbReference>
<comment type="caution">
    <text evidence="1">The sequence shown here is derived from an EMBL/GenBank/DDBJ whole genome shotgun (WGS) entry which is preliminary data.</text>
</comment>
<dbReference type="Proteomes" id="UP000789901">
    <property type="component" value="Unassembled WGS sequence"/>
</dbReference>
<evidence type="ECO:0000313" key="2">
    <source>
        <dbReference type="Proteomes" id="UP000789901"/>
    </source>
</evidence>
<protein>
    <submittedName>
        <fullName evidence="1">28572_t:CDS:1</fullName>
    </submittedName>
</protein>
<sequence>GLFDSEMKFFKYSEFNVYKIIRHGGYATVYSATFQNQKYALNCLNSRPTINEKDFSRMLRE</sequence>
<reference evidence="1 2" key="1">
    <citation type="submission" date="2021-06" db="EMBL/GenBank/DDBJ databases">
        <authorList>
            <person name="Kallberg Y."/>
            <person name="Tangrot J."/>
            <person name="Rosling A."/>
        </authorList>
    </citation>
    <scope>NUCLEOTIDE SEQUENCE [LARGE SCALE GENOMIC DNA]</scope>
    <source>
        <strain evidence="1 2">120-4 pot B 10/14</strain>
    </source>
</reference>
<feature type="non-terminal residue" evidence="1">
    <location>
        <position position="61"/>
    </location>
</feature>
<evidence type="ECO:0000313" key="1">
    <source>
        <dbReference type="EMBL" id="CAG8857079.1"/>
    </source>
</evidence>
<gene>
    <name evidence="1" type="ORF">GMARGA_LOCUS45900</name>
</gene>
<accession>A0ABN7XSM5</accession>
<feature type="non-terminal residue" evidence="1">
    <location>
        <position position="1"/>
    </location>
</feature>
<dbReference type="EMBL" id="CAJVQB010167012">
    <property type="protein sequence ID" value="CAG8857079.1"/>
    <property type="molecule type" value="Genomic_DNA"/>
</dbReference>
<dbReference type="SUPFAM" id="SSF56112">
    <property type="entry name" value="Protein kinase-like (PK-like)"/>
    <property type="match status" value="1"/>
</dbReference>
<organism evidence="1 2">
    <name type="scientific">Gigaspora margarita</name>
    <dbReference type="NCBI Taxonomy" id="4874"/>
    <lineage>
        <taxon>Eukaryota</taxon>
        <taxon>Fungi</taxon>
        <taxon>Fungi incertae sedis</taxon>
        <taxon>Mucoromycota</taxon>
        <taxon>Glomeromycotina</taxon>
        <taxon>Glomeromycetes</taxon>
        <taxon>Diversisporales</taxon>
        <taxon>Gigasporaceae</taxon>
        <taxon>Gigaspora</taxon>
    </lineage>
</organism>
<proteinExistence type="predicted"/>
<name>A0ABN7XSM5_GIGMA</name>